<name>F9ER60_9FUSO</name>
<dbReference type="AlphaFoldDB" id="F9ER60"/>
<evidence type="ECO:0000313" key="1">
    <source>
        <dbReference type="EMBL" id="EGQ78276.1"/>
    </source>
</evidence>
<dbReference type="EMBL" id="AFQD01000512">
    <property type="protein sequence ID" value="EGQ78276.1"/>
    <property type="molecule type" value="Genomic_DNA"/>
</dbReference>
<organism evidence="1 2">
    <name type="scientific">Fusobacterium animalis ATCC 51191</name>
    <dbReference type="NCBI Taxonomy" id="997347"/>
    <lineage>
        <taxon>Bacteria</taxon>
        <taxon>Fusobacteriati</taxon>
        <taxon>Fusobacteriota</taxon>
        <taxon>Fusobacteriia</taxon>
        <taxon>Fusobacteriales</taxon>
        <taxon>Fusobacteriaceae</taxon>
        <taxon>Fusobacterium</taxon>
    </lineage>
</organism>
<dbReference type="PATRIC" id="fig|997347.4.peg.2187"/>
<sequence>MTNINEDHSELLNNIYNKDSEYYFTEKDFKIANQFLNNYDLKIYNSTEEDTMISEVPNFYYDIFKDYVTDDYREYLEITSKEKEEPYYTLDGRDVLVSYDKIADRLLTWENFLKNILIVI</sequence>
<dbReference type="Proteomes" id="UP000005392">
    <property type="component" value="Unassembled WGS sequence"/>
</dbReference>
<evidence type="ECO:0000313" key="2">
    <source>
        <dbReference type="Proteomes" id="UP000005392"/>
    </source>
</evidence>
<proteinExistence type="predicted"/>
<protein>
    <submittedName>
        <fullName evidence="1">Uncharacterized protein</fullName>
    </submittedName>
</protein>
<comment type="caution">
    <text evidence="1">The sequence shown here is derived from an EMBL/GenBank/DDBJ whole genome shotgun (WGS) entry which is preliminary data.</text>
</comment>
<keyword evidence="2" id="KW-1185">Reference proteome</keyword>
<gene>
    <name evidence="1" type="ORF">HMPREF9094_2415</name>
</gene>
<reference evidence="1 2" key="1">
    <citation type="submission" date="2011-05" db="EMBL/GenBank/DDBJ databases">
        <authorList>
            <person name="Muzny D."/>
            <person name="Qin X."/>
            <person name="Deng J."/>
            <person name="Jiang H."/>
            <person name="Liu Y."/>
            <person name="Qu J."/>
            <person name="Song X.-Z."/>
            <person name="Zhang L."/>
            <person name="Thornton R."/>
            <person name="Coyle M."/>
            <person name="Francisco L."/>
            <person name="Jackson L."/>
            <person name="Javaid M."/>
            <person name="Korchina V."/>
            <person name="Kovar C."/>
            <person name="Mata R."/>
            <person name="Mathew T."/>
            <person name="Ngo R."/>
            <person name="Nguyen L."/>
            <person name="Nguyen N."/>
            <person name="Okwuonu G."/>
            <person name="Ongeri F."/>
            <person name="Pham C."/>
            <person name="Simmons D."/>
            <person name="Wilczek-Boney K."/>
            <person name="Hale W."/>
            <person name="Jakkamsetti A."/>
            <person name="Pham P."/>
            <person name="Ruth R."/>
            <person name="San Lucas F."/>
            <person name="Warren J."/>
            <person name="Zhang J."/>
            <person name="Zhao Z."/>
            <person name="Zhou C."/>
            <person name="Zhu D."/>
            <person name="Lee S."/>
            <person name="Bess C."/>
            <person name="Blankenburg K."/>
            <person name="Forbes L."/>
            <person name="Fu Q."/>
            <person name="Gubbala S."/>
            <person name="Hirani K."/>
            <person name="Jayaseelan J.C."/>
            <person name="Lara F."/>
            <person name="Munidasa M."/>
            <person name="Palculict T."/>
            <person name="Patil S."/>
            <person name="Pu L.-L."/>
            <person name="Saada N."/>
            <person name="Tang L."/>
            <person name="Weissenberger G."/>
            <person name="Zhu Y."/>
            <person name="Hemphill L."/>
            <person name="Shang Y."/>
            <person name="Youmans B."/>
            <person name="Ayvaz T."/>
            <person name="Ross M."/>
            <person name="Santibanez J."/>
            <person name="Aqrawi P."/>
            <person name="Gross S."/>
            <person name="Joshi V."/>
            <person name="Fowler G."/>
            <person name="Nazareth L."/>
            <person name="Reid J."/>
            <person name="Worley K."/>
            <person name="Petrosino J."/>
            <person name="Highlander S."/>
            <person name="Gibbs R."/>
        </authorList>
    </citation>
    <scope>NUCLEOTIDE SEQUENCE [LARGE SCALE GENOMIC DNA]</scope>
    <source>
        <strain evidence="1 2">ATCC 51191</strain>
    </source>
</reference>
<accession>F9ER60</accession>
<dbReference type="HOGENOM" id="CLU_2046265_0_0_0"/>